<name>D2VY35_NAEGR</name>
<accession>D2VY35</accession>
<dbReference type="GeneID" id="8857810"/>
<dbReference type="AlphaFoldDB" id="D2VY35"/>
<dbReference type="OMA" id="STCHAFT"/>
<dbReference type="InParanoid" id="D2VY35"/>
<dbReference type="OrthoDB" id="10248289at2759"/>
<gene>
    <name evidence="2" type="ORF">NAEGRDRAFT_81667</name>
</gene>
<feature type="signal peptide" evidence="1">
    <location>
        <begin position="1"/>
        <end position="22"/>
    </location>
</feature>
<evidence type="ECO:0000313" key="2">
    <source>
        <dbReference type="EMBL" id="EFC38256.1"/>
    </source>
</evidence>
<feature type="chain" id="PRO_5003038739" evidence="1">
    <location>
        <begin position="23"/>
        <end position="209"/>
    </location>
</feature>
<dbReference type="Proteomes" id="UP000006671">
    <property type="component" value="Unassembled WGS sequence"/>
</dbReference>
<evidence type="ECO:0000256" key="1">
    <source>
        <dbReference type="SAM" id="SignalP"/>
    </source>
</evidence>
<keyword evidence="3" id="KW-1185">Reference proteome</keyword>
<organism evidence="3">
    <name type="scientific">Naegleria gruberi</name>
    <name type="common">Amoeba</name>
    <dbReference type="NCBI Taxonomy" id="5762"/>
    <lineage>
        <taxon>Eukaryota</taxon>
        <taxon>Discoba</taxon>
        <taxon>Heterolobosea</taxon>
        <taxon>Tetramitia</taxon>
        <taxon>Eutetramitia</taxon>
        <taxon>Vahlkampfiidae</taxon>
        <taxon>Naegleria</taxon>
    </lineage>
</organism>
<protein>
    <submittedName>
        <fullName evidence="2">Predicted protein</fullName>
    </submittedName>
</protein>
<keyword evidence="1" id="KW-0732">Signal</keyword>
<dbReference type="VEuPathDB" id="AmoebaDB:NAEGRDRAFT_81667"/>
<dbReference type="RefSeq" id="XP_002671000.1">
    <property type="nucleotide sequence ID" value="XM_002670954.1"/>
</dbReference>
<proteinExistence type="predicted"/>
<reference evidence="2 3" key="1">
    <citation type="journal article" date="2010" name="Cell">
        <title>The genome of Naegleria gruberi illuminates early eukaryotic versatility.</title>
        <authorList>
            <person name="Fritz-Laylin L.K."/>
            <person name="Prochnik S.E."/>
            <person name="Ginger M.L."/>
            <person name="Dacks J.B."/>
            <person name="Carpenter M.L."/>
            <person name="Field M.C."/>
            <person name="Kuo A."/>
            <person name="Paredez A."/>
            <person name="Chapman J."/>
            <person name="Pham J."/>
            <person name="Shu S."/>
            <person name="Neupane R."/>
            <person name="Cipriano M."/>
            <person name="Mancuso J."/>
            <person name="Tu H."/>
            <person name="Salamov A."/>
            <person name="Lindquist E."/>
            <person name="Shapiro H."/>
            <person name="Lucas S."/>
            <person name="Grigoriev I.V."/>
            <person name="Cande W.Z."/>
            <person name="Fulton C."/>
            <person name="Rokhsar D.S."/>
            <person name="Dawson S.C."/>
        </authorList>
    </citation>
    <scope>NUCLEOTIDE SEQUENCE [LARGE SCALE GENOMIC DNA]</scope>
    <source>
        <strain evidence="2 3">NEG-M</strain>
    </source>
</reference>
<dbReference type="KEGG" id="ngr:NAEGRDRAFT_81667"/>
<sequence>MVKGLLLTLLAVLVVIVAVVHAQQSTCGSLSNNSRYINLVGSWRETSSGKIWTSVQQGNHFTWTQQGTNRKATGFVVAPCQISTAVAYITFDGSTHWKVSISSDGEIIRGPSETFTRVNATQPVAQPRGQYKEKSGKIWTVTGSTCHAFTLRNQDGRTAEGFYSNDESTGLTTIYITFHDPTGDTILRSTTPNMDIWQLSNGDVFRRVV</sequence>
<evidence type="ECO:0000313" key="3">
    <source>
        <dbReference type="Proteomes" id="UP000006671"/>
    </source>
</evidence>
<dbReference type="EMBL" id="GG738909">
    <property type="protein sequence ID" value="EFC38256.1"/>
    <property type="molecule type" value="Genomic_DNA"/>
</dbReference>